<evidence type="ECO:0000259" key="1">
    <source>
        <dbReference type="Pfam" id="PF07796"/>
    </source>
</evidence>
<evidence type="ECO:0000313" key="2">
    <source>
        <dbReference type="EMBL" id="MBV7274235.1"/>
    </source>
</evidence>
<accession>A0A949WRN9</accession>
<gene>
    <name evidence="2" type="ORF">I6U48_15110</name>
</gene>
<name>A0A949WRN9_9CLOT</name>
<evidence type="ECO:0000313" key="3">
    <source>
        <dbReference type="Proteomes" id="UP000694308"/>
    </source>
</evidence>
<feature type="domain" description="DUF1638" evidence="1">
    <location>
        <begin position="30"/>
        <end position="194"/>
    </location>
</feature>
<dbReference type="EMBL" id="JAEEGC010000070">
    <property type="protein sequence ID" value="MBV7274235.1"/>
    <property type="molecule type" value="Genomic_DNA"/>
</dbReference>
<proteinExistence type="predicted"/>
<reference evidence="2" key="1">
    <citation type="submission" date="2020-12" db="EMBL/GenBank/DDBJ databases">
        <title>Clostridium thailandense sp. nov., a novel acetogenic bacterium isolated from peat land soil in Thailand.</title>
        <authorList>
            <person name="Chaikitkaew S."/>
            <person name="Birkeland N.K."/>
        </authorList>
    </citation>
    <scope>NUCLEOTIDE SEQUENCE</scope>
    <source>
        <strain evidence="2">PL3</strain>
    </source>
</reference>
<dbReference type="Pfam" id="PF07796">
    <property type="entry name" value="DUF1638"/>
    <property type="match status" value="1"/>
</dbReference>
<protein>
    <submittedName>
        <fullName evidence="2">DUF1638 domain-containing protein</fullName>
    </submittedName>
</protein>
<keyword evidence="3" id="KW-1185">Reference proteome</keyword>
<organism evidence="2 3">
    <name type="scientific">Clostridium thailandense</name>
    <dbReference type="NCBI Taxonomy" id="2794346"/>
    <lineage>
        <taxon>Bacteria</taxon>
        <taxon>Bacillati</taxon>
        <taxon>Bacillota</taxon>
        <taxon>Clostridia</taxon>
        <taxon>Eubacteriales</taxon>
        <taxon>Clostridiaceae</taxon>
        <taxon>Clostridium</taxon>
    </lineage>
</organism>
<dbReference type="InterPro" id="IPR012437">
    <property type="entry name" value="DUF1638"/>
</dbReference>
<dbReference type="RefSeq" id="WP_218321300.1">
    <property type="nucleotide sequence ID" value="NZ_JAEEGC010000070.1"/>
</dbReference>
<dbReference type="AlphaFoldDB" id="A0A949WRN9"/>
<sequence>MNRLIIACKTIADELNLVVNEVGCKYPILWIESSLHINPESLRKRIQEELDHISNIDQVILAFGYCGNALLGLKSADYQIIFPRVDDCITMLLGSCEKRKKVSSEMGTYFLTRGWLEYEKNIWVEYQDTVKRYGKAKADRLYKVILGHYKRLGIIKTSVCNTAEFLEKTQQIANDLNLKQEIIDGTLSYIKKLLTGPWDEEFVTVGPNETIALEHIYGNASGQVCSTSTCDCSLNNA</sequence>
<comment type="caution">
    <text evidence="2">The sequence shown here is derived from an EMBL/GenBank/DDBJ whole genome shotgun (WGS) entry which is preliminary data.</text>
</comment>
<dbReference type="Proteomes" id="UP000694308">
    <property type="component" value="Unassembled WGS sequence"/>
</dbReference>